<dbReference type="PATRIC" id="fig|1239307.3.peg.1238"/>
<dbReference type="AlphaFoldDB" id="W0HVJ7"/>
<keyword evidence="1" id="KW-1133">Transmembrane helix</keyword>
<dbReference type="EMBL" id="CP006569">
    <property type="protein sequence ID" value="AHF76225.1"/>
    <property type="molecule type" value="Genomic_DNA"/>
</dbReference>
<accession>W0HVJ7</accession>
<keyword evidence="1" id="KW-0812">Transmembrane</keyword>
<protein>
    <submittedName>
        <fullName evidence="2">Uncharacterized protein</fullName>
    </submittedName>
</protein>
<dbReference type="RefSeq" id="WP_025421355.1">
    <property type="nucleotide sequence ID" value="NZ_CP006569.1"/>
</dbReference>
<evidence type="ECO:0000313" key="2">
    <source>
        <dbReference type="EMBL" id="AHF76225.1"/>
    </source>
</evidence>
<dbReference type="HOGENOM" id="CLU_153798_0_0_6"/>
<reference evidence="2 3" key="1">
    <citation type="journal article" date="2014" name="Genome Biol. Evol.">
        <title>Genome degeneration and adaptation in a nascent stage of symbiosis.</title>
        <authorList>
            <person name="Oakeson K.F."/>
            <person name="Gil R."/>
            <person name="Clayton A.L."/>
            <person name="Dunn D.M."/>
            <person name="von Niederhausern A.C."/>
            <person name="Hamil C."/>
            <person name="Aoyagi A."/>
            <person name="Duval B."/>
            <person name="Baca A."/>
            <person name="Silva F.J."/>
            <person name="Vallier A."/>
            <person name="Jackson D.G."/>
            <person name="Latorre A."/>
            <person name="Weiss R.B."/>
            <person name="Heddi A."/>
            <person name="Moya A."/>
            <person name="Dale C."/>
        </authorList>
    </citation>
    <scope>NUCLEOTIDE SEQUENCE [LARGE SCALE GENOMIC DNA]</scope>
    <source>
        <strain evidence="2 3">HS1</strain>
    </source>
</reference>
<keyword evidence="1" id="KW-0472">Membrane</keyword>
<dbReference type="Proteomes" id="UP000019028">
    <property type="component" value="Chromosome"/>
</dbReference>
<name>W0HVJ7_9GAMM</name>
<dbReference type="KEGG" id="sod:Sant_1155"/>
<feature type="transmembrane region" description="Helical" evidence="1">
    <location>
        <begin position="22"/>
        <end position="39"/>
    </location>
</feature>
<organism evidence="2 3">
    <name type="scientific">Sodalis praecaptivus</name>
    <dbReference type="NCBI Taxonomy" id="1239307"/>
    <lineage>
        <taxon>Bacteria</taxon>
        <taxon>Pseudomonadati</taxon>
        <taxon>Pseudomonadota</taxon>
        <taxon>Gammaproteobacteria</taxon>
        <taxon>Enterobacterales</taxon>
        <taxon>Bruguierivoracaceae</taxon>
        <taxon>Sodalis</taxon>
    </lineage>
</organism>
<gene>
    <name evidence="2" type="ORF">Sant_1155</name>
</gene>
<keyword evidence="3" id="KW-1185">Reference proteome</keyword>
<sequence length="111" mass="12955">MLMGPSISSQHYLDHDKVIDKAHLFRVFIVMVYLVVLRGRQYTMLMDGYHNYAAARLAGVKCIYQLIVKKLIKIFSGMTARESKKFLINNLTDNENHYVEDSEIVRKLFMP</sequence>
<evidence type="ECO:0000313" key="3">
    <source>
        <dbReference type="Proteomes" id="UP000019028"/>
    </source>
</evidence>
<proteinExistence type="predicted"/>
<dbReference type="OrthoDB" id="6625962at2"/>
<evidence type="ECO:0000256" key="1">
    <source>
        <dbReference type="SAM" id="Phobius"/>
    </source>
</evidence>